<dbReference type="Pfam" id="PF00282">
    <property type="entry name" value="Pyridoxal_deC"/>
    <property type="match status" value="1"/>
</dbReference>
<dbReference type="SUPFAM" id="SSF53383">
    <property type="entry name" value="PLP-dependent transferases"/>
    <property type="match status" value="1"/>
</dbReference>
<keyword evidence="8" id="KW-0032">Aminotransferase</keyword>
<accession>A0A2K8NC76</accession>
<evidence type="ECO:0000313" key="9">
    <source>
        <dbReference type="Proteomes" id="UP000231932"/>
    </source>
</evidence>
<dbReference type="InterPro" id="IPR015424">
    <property type="entry name" value="PyrdxlP-dep_Trfase"/>
</dbReference>
<reference evidence="9" key="1">
    <citation type="submission" date="2017-11" db="EMBL/GenBank/DDBJ databases">
        <title>Complete Genome Sequence of Kyrpidia sp. Strain EA-1, a thermophilic, hydrogen-oxidizing Bacterium, isolated from the Azores.</title>
        <authorList>
            <person name="Reiner J.E."/>
            <person name="Lapp C.J."/>
            <person name="Bunk B."/>
            <person name="Gescher J."/>
        </authorList>
    </citation>
    <scope>NUCLEOTIDE SEQUENCE [LARGE SCALE GENOMIC DNA]</scope>
    <source>
        <strain evidence="9">EA-1</strain>
    </source>
</reference>
<evidence type="ECO:0000256" key="1">
    <source>
        <dbReference type="ARBA" id="ARBA00001933"/>
    </source>
</evidence>
<dbReference type="AlphaFoldDB" id="A0A2K8NC76"/>
<evidence type="ECO:0000256" key="7">
    <source>
        <dbReference type="RuleBase" id="RU000382"/>
    </source>
</evidence>
<organism evidence="8 9">
    <name type="scientific">Kyrpidia spormannii</name>
    <dbReference type="NCBI Taxonomy" id="2055160"/>
    <lineage>
        <taxon>Bacteria</taxon>
        <taxon>Bacillati</taxon>
        <taxon>Bacillota</taxon>
        <taxon>Bacilli</taxon>
        <taxon>Bacillales</taxon>
        <taxon>Alicyclobacillaceae</taxon>
        <taxon>Kyrpidia</taxon>
    </lineage>
</organism>
<dbReference type="GO" id="GO:0004058">
    <property type="term" value="F:aromatic-L-amino-acid decarboxylase activity"/>
    <property type="evidence" value="ECO:0007669"/>
    <property type="project" value="UniProtKB-ARBA"/>
</dbReference>
<dbReference type="GO" id="GO:0019752">
    <property type="term" value="P:carboxylic acid metabolic process"/>
    <property type="evidence" value="ECO:0007669"/>
    <property type="project" value="InterPro"/>
</dbReference>
<dbReference type="EMBL" id="CP024955">
    <property type="protein sequence ID" value="ATY85992.1"/>
    <property type="molecule type" value="Genomic_DNA"/>
</dbReference>
<dbReference type="InterPro" id="IPR010977">
    <property type="entry name" value="Aromatic_deC"/>
</dbReference>
<dbReference type="GO" id="GO:0008483">
    <property type="term" value="F:transaminase activity"/>
    <property type="evidence" value="ECO:0007669"/>
    <property type="project" value="UniProtKB-KW"/>
</dbReference>
<dbReference type="InterPro" id="IPR015422">
    <property type="entry name" value="PyrdxlP-dep_Trfase_small"/>
</dbReference>
<dbReference type="PANTHER" id="PTHR45677">
    <property type="entry name" value="GLUTAMATE DECARBOXYLASE-RELATED"/>
    <property type="match status" value="1"/>
</dbReference>
<evidence type="ECO:0000256" key="2">
    <source>
        <dbReference type="ARBA" id="ARBA00009533"/>
    </source>
</evidence>
<name>A0A2K8NC76_9BACL</name>
<keyword evidence="3" id="KW-0210">Decarboxylase</keyword>
<feature type="modified residue" description="N6-(pyridoxal phosphate)lysine" evidence="6">
    <location>
        <position position="295"/>
    </location>
</feature>
<keyword evidence="4 6" id="KW-0663">Pyridoxal phosphate</keyword>
<comment type="cofactor">
    <cofactor evidence="1 6 7">
        <name>pyridoxal 5'-phosphate</name>
        <dbReference type="ChEBI" id="CHEBI:597326"/>
    </cofactor>
</comment>
<dbReference type="GO" id="GO:0005737">
    <property type="term" value="C:cytoplasm"/>
    <property type="evidence" value="ECO:0007669"/>
    <property type="project" value="TreeGrafter"/>
</dbReference>
<comment type="similarity">
    <text evidence="2 7">Belongs to the group II decarboxylase family.</text>
</comment>
<gene>
    <name evidence="8" type="ORF">CVV65_14530</name>
</gene>
<dbReference type="Gene3D" id="3.40.640.10">
    <property type="entry name" value="Type I PLP-dependent aspartate aminotransferase-like (Major domain)"/>
    <property type="match status" value="1"/>
</dbReference>
<dbReference type="PANTHER" id="PTHR45677:SF8">
    <property type="entry name" value="CYSTEINE SULFINIC ACID DECARBOXYLASE"/>
    <property type="match status" value="1"/>
</dbReference>
<dbReference type="GO" id="GO:0006520">
    <property type="term" value="P:amino acid metabolic process"/>
    <property type="evidence" value="ECO:0007669"/>
    <property type="project" value="InterPro"/>
</dbReference>
<evidence type="ECO:0000256" key="3">
    <source>
        <dbReference type="ARBA" id="ARBA00022793"/>
    </source>
</evidence>
<dbReference type="Proteomes" id="UP000231932">
    <property type="component" value="Chromosome"/>
</dbReference>
<sequence>MEKVLTVDPSNHRVARAMARQVADMVIDHFASLANRPVWHEGDAWLPADGRSGEWAEILIDMRSVLEHSMQVAHPKFFGHMDSGPLLVAVLADWVASALNQNMLAWELSPLATAVEEEVIAWLCALCGMDHGEGSLVSGGTVSNLTALLLALQSVTQGRFRTEGVWALRRRPVIFASDQAHYSVVKSAATAGLGEQSVVKISTDDAFRMDPERLRTALREVRASDASPVMVVATVGTTSTGSVDPVDAVADICREYGVWLHVDAAHGGALLFSEQKKHLLKGIDRADSVTVDPHKWLMQPKSMGAILTRHKGALRNLFESGAPYLTRKNETAARPQSRGGMSLQGSRRFDALRLWVTRRYLGDSGLTELVERNLAQVRAWADLLRAHPAFELAHEPELNLLCFRYRPAGVADERLDAINEEIQRELMRSGEGFLSVTSLRGRRWLRSVFINPTTREEDMRAVLDSIEKIGQRLYGR</sequence>
<dbReference type="OrthoDB" id="9803665at2"/>
<dbReference type="RefSeq" id="WP_100668743.1">
    <property type="nucleotide sequence ID" value="NZ_CP024955.1"/>
</dbReference>
<keyword evidence="5 7" id="KW-0456">Lyase</keyword>
<protein>
    <submittedName>
        <fullName evidence="8">Aspartate aminotransferase family protein</fullName>
    </submittedName>
</protein>
<dbReference type="GO" id="GO:0030170">
    <property type="term" value="F:pyridoxal phosphate binding"/>
    <property type="evidence" value="ECO:0007669"/>
    <property type="project" value="InterPro"/>
</dbReference>
<evidence type="ECO:0000256" key="6">
    <source>
        <dbReference type="PIRSR" id="PIRSR602129-50"/>
    </source>
</evidence>
<evidence type="ECO:0000313" key="8">
    <source>
        <dbReference type="EMBL" id="ATY85992.1"/>
    </source>
</evidence>
<proteinExistence type="inferred from homology"/>
<keyword evidence="9" id="KW-1185">Reference proteome</keyword>
<dbReference type="InterPro" id="IPR015421">
    <property type="entry name" value="PyrdxlP-dep_Trfase_major"/>
</dbReference>
<evidence type="ECO:0000256" key="5">
    <source>
        <dbReference type="ARBA" id="ARBA00023239"/>
    </source>
</evidence>
<dbReference type="InterPro" id="IPR002129">
    <property type="entry name" value="PyrdxlP-dep_de-COase"/>
</dbReference>
<dbReference type="KEGG" id="kyr:CVV65_14530"/>
<dbReference type="Gene3D" id="3.90.1150.10">
    <property type="entry name" value="Aspartate Aminotransferase, domain 1"/>
    <property type="match status" value="1"/>
</dbReference>
<dbReference type="PRINTS" id="PR00800">
    <property type="entry name" value="YHDCRBOXLASE"/>
</dbReference>
<evidence type="ECO:0000256" key="4">
    <source>
        <dbReference type="ARBA" id="ARBA00022898"/>
    </source>
</evidence>
<keyword evidence="8" id="KW-0808">Transferase</keyword>